<proteinExistence type="inferred from homology"/>
<sequence>MSLLSVKDLSVEFSTPDGVVAAAKGISFDIQPGECLGIVGESGSGKSQTFMAAMGLLPPNGRASGSVKLNGSEILNLAIPELNHIRGSDVGMIFQDPLTALTPHLRVGDQMREVLQVHEGIVGREARQRCLEWLDRVRIPEAARRLDQFPHELSGGMRQRVMIAMSMLCNPKLLIADEPTTALDVTVQAEILDLMAGLQKEQGTAIALITHDMGVVARMCDRIQVMRQGEFVEDGDVREIFHAPKHAYTRALLEAMPRIDAADAPQMFEAKAEPILRVDDVKVHFQMKMSGGLFGRYVPLKAVDGVSFDIRQGETLGVVGESGCGKSTLARAVLQLIEPTGGGVSWLGQPIVGLKRSELNKYRKNLQIVFQDPLASLDPRMTISASIAEPLLTYRPDLTTRERKEHVAAMMEKVGLERHLFNRYPHELSGGQNQRVGIARAMINRPKLIICDEAVSALDVSIQAQIIQLLRDLQAEFGLAMIFISHDLSVVRAISNRIMVLYLGRVVELADGETICSQPLHPYTKSLISAVPIPDPDIERSRNRLKIPGELPSPLDPSAALRFLPSRLNTGEIGYIPKLQEINPAHFVAEHDPLDVIMTD</sequence>
<name>A0A6A4RDP5_9RHOB</name>
<dbReference type="GO" id="GO:0016887">
    <property type="term" value="F:ATP hydrolysis activity"/>
    <property type="evidence" value="ECO:0007669"/>
    <property type="project" value="InterPro"/>
</dbReference>
<dbReference type="InterPro" id="IPR017871">
    <property type="entry name" value="ABC_transporter-like_CS"/>
</dbReference>
<dbReference type="GO" id="GO:0015833">
    <property type="term" value="P:peptide transport"/>
    <property type="evidence" value="ECO:0007669"/>
    <property type="project" value="InterPro"/>
</dbReference>
<dbReference type="SUPFAM" id="SSF52540">
    <property type="entry name" value="P-loop containing nucleoside triphosphate hydrolases"/>
    <property type="match status" value="2"/>
</dbReference>
<dbReference type="GO" id="GO:0005886">
    <property type="term" value="C:plasma membrane"/>
    <property type="evidence" value="ECO:0007669"/>
    <property type="project" value="UniProtKB-SubCell"/>
</dbReference>
<dbReference type="RefSeq" id="WP_158978248.1">
    <property type="nucleotide sequence ID" value="NZ_WSFO01000003.1"/>
</dbReference>
<dbReference type="PANTHER" id="PTHR43776">
    <property type="entry name" value="TRANSPORT ATP-BINDING PROTEIN"/>
    <property type="match status" value="1"/>
</dbReference>
<dbReference type="NCBIfam" id="TIGR01727">
    <property type="entry name" value="oligo_HPY"/>
    <property type="match status" value="1"/>
</dbReference>
<dbReference type="Gene3D" id="3.40.50.300">
    <property type="entry name" value="P-loop containing nucleotide triphosphate hydrolases"/>
    <property type="match status" value="2"/>
</dbReference>
<feature type="domain" description="ABC transporter" evidence="6">
    <location>
        <begin position="276"/>
        <end position="528"/>
    </location>
</feature>
<dbReference type="NCBIfam" id="NF008453">
    <property type="entry name" value="PRK11308.1"/>
    <property type="match status" value="2"/>
</dbReference>
<comment type="subcellular location">
    <subcellularLocation>
        <location evidence="1">Cell inner membrane</location>
        <topology evidence="1">Peripheral membrane protein</topology>
    </subcellularLocation>
</comment>
<keyword evidence="5 7" id="KW-0067">ATP-binding</keyword>
<evidence type="ECO:0000313" key="7">
    <source>
        <dbReference type="EMBL" id="KAE9630987.1"/>
    </source>
</evidence>
<dbReference type="NCBIfam" id="NF007739">
    <property type="entry name" value="PRK10419.1"/>
    <property type="match status" value="2"/>
</dbReference>
<dbReference type="CDD" id="cd03257">
    <property type="entry name" value="ABC_NikE_OppD_transporters"/>
    <property type="match status" value="2"/>
</dbReference>
<evidence type="ECO:0000256" key="2">
    <source>
        <dbReference type="ARBA" id="ARBA00005417"/>
    </source>
</evidence>
<dbReference type="Pfam" id="PF00005">
    <property type="entry name" value="ABC_tran"/>
    <property type="match status" value="2"/>
</dbReference>
<dbReference type="InterPro" id="IPR027417">
    <property type="entry name" value="P-loop_NTPase"/>
</dbReference>
<accession>A0A6A4RDP5</accession>
<dbReference type="PROSITE" id="PS00211">
    <property type="entry name" value="ABC_TRANSPORTER_1"/>
    <property type="match status" value="1"/>
</dbReference>
<evidence type="ECO:0000259" key="6">
    <source>
        <dbReference type="PROSITE" id="PS50893"/>
    </source>
</evidence>
<dbReference type="InterPro" id="IPR050319">
    <property type="entry name" value="ABC_transp_ATP-bind"/>
</dbReference>
<dbReference type="PANTHER" id="PTHR43776:SF7">
    <property type="entry name" value="D,D-DIPEPTIDE TRANSPORT ATP-BINDING PROTEIN DDPF-RELATED"/>
    <property type="match status" value="1"/>
</dbReference>
<dbReference type="SMART" id="SM00382">
    <property type="entry name" value="AAA"/>
    <property type="match status" value="2"/>
</dbReference>
<dbReference type="InterPro" id="IPR003439">
    <property type="entry name" value="ABC_transporter-like_ATP-bd"/>
</dbReference>
<dbReference type="AlphaFoldDB" id="A0A6A4RDP5"/>
<evidence type="ECO:0000256" key="1">
    <source>
        <dbReference type="ARBA" id="ARBA00004417"/>
    </source>
</evidence>
<comment type="caution">
    <text evidence="7">The sequence shown here is derived from an EMBL/GenBank/DDBJ whole genome shotgun (WGS) entry which is preliminary data.</text>
</comment>
<feature type="domain" description="ABC transporter" evidence="6">
    <location>
        <begin position="6"/>
        <end position="253"/>
    </location>
</feature>
<dbReference type="Proteomes" id="UP000441586">
    <property type="component" value="Unassembled WGS sequence"/>
</dbReference>
<dbReference type="InterPro" id="IPR003593">
    <property type="entry name" value="AAA+_ATPase"/>
</dbReference>
<reference evidence="7 8" key="1">
    <citation type="submission" date="2019-12" db="EMBL/GenBank/DDBJ databases">
        <authorList>
            <person name="Zhang Y.-J."/>
        </authorList>
    </citation>
    <scope>NUCLEOTIDE SEQUENCE [LARGE SCALE GENOMIC DNA]</scope>
    <source>
        <strain evidence="7 8">H18S-6</strain>
    </source>
</reference>
<protein>
    <submittedName>
        <fullName evidence="7">Oligopeptide ABC transporter ATP-binding protein OppD</fullName>
    </submittedName>
</protein>
<evidence type="ECO:0000256" key="4">
    <source>
        <dbReference type="ARBA" id="ARBA00022741"/>
    </source>
</evidence>
<comment type="similarity">
    <text evidence="2">Belongs to the ABC transporter superfamily.</text>
</comment>
<keyword evidence="3" id="KW-0813">Transport</keyword>
<evidence type="ECO:0000256" key="3">
    <source>
        <dbReference type="ARBA" id="ARBA00022448"/>
    </source>
</evidence>
<dbReference type="Pfam" id="PF08352">
    <property type="entry name" value="oligo_HPY"/>
    <property type="match status" value="2"/>
</dbReference>
<evidence type="ECO:0000256" key="5">
    <source>
        <dbReference type="ARBA" id="ARBA00022840"/>
    </source>
</evidence>
<dbReference type="InterPro" id="IPR013563">
    <property type="entry name" value="Oligopep_ABC_C"/>
</dbReference>
<dbReference type="GO" id="GO:0055085">
    <property type="term" value="P:transmembrane transport"/>
    <property type="evidence" value="ECO:0007669"/>
    <property type="project" value="UniProtKB-ARBA"/>
</dbReference>
<gene>
    <name evidence="7" type="primary">oppD</name>
    <name evidence="7" type="ORF">GP644_07140</name>
</gene>
<dbReference type="PROSITE" id="PS50893">
    <property type="entry name" value="ABC_TRANSPORTER_2"/>
    <property type="match status" value="2"/>
</dbReference>
<evidence type="ECO:0000313" key="8">
    <source>
        <dbReference type="Proteomes" id="UP000441586"/>
    </source>
</evidence>
<organism evidence="7 8">
    <name type="scientific">Parasedimentitalea maritima</name>
    <dbReference type="NCBI Taxonomy" id="2578117"/>
    <lineage>
        <taxon>Bacteria</taxon>
        <taxon>Pseudomonadati</taxon>
        <taxon>Pseudomonadota</taxon>
        <taxon>Alphaproteobacteria</taxon>
        <taxon>Rhodobacterales</taxon>
        <taxon>Paracoccaceae</taxon>
        <taxon>Parasedimentitalea</taxon>
    </lineage>
</organism>
<dbReference type="EMBL" id="WSFO01000003">
    <property type="protein sequence ID" value="KAE9630987.1"/>
    <property type="molecule type" value="Genomic_DNA"/>
</dbReference>
<dbReference type="GO" id="GO:0005524">
    <property type="term" value="F:ATP binding"/>
    <property type="evidence" value="ECO:0007669"/>
    <property type="project" value="UniProtKB-KW"/>
</dbReference>
<dbReference type="FunFam" id="3.40.50.300:FF:000016">
    <property type="entry name" value="Oligopeptide ABC transporter ATP-binding component"/>
    <property type="match status" value="2"/>
</dbReference>
<keyword evidence="4" id="KW-0547">Nucleotide-binding</keyword>